<dbReference type="PROSITE" id="PS51257">
    <property type="entry name" value="PROKAR_LIPOPROTEIN"/>
    <property type="match status" value="1"/>
</dbReference>
<dbReference type="Proteomes" id="UP000559010">
    <property type="component" value="Unassembled WGS sequence"/>
</dbReference>
<evidence type="ECO:0008006" key="4">
    <source>
        <dbReference type="Google" id="ProtNLM"/>
    </source>
</evidence>
<reference evidence="2 3" key="1">
    <citation type="submission" date="2020-04" db="EMBL/GenBank/DDBJ databases">
        <title>Flammeovirgaceae bacterium KN852 isolated from deep sea.</title>
        <authorList>
            <person name="Zhang D.-C."/>
        </authorList>
    </citation>
    <scope>NUCLEOTIDE SEQUENCE [LARGE SCALE GENOMIC DNA]</scope>
    <source>
        <strain evidence="2 3">KN852</strain>
    </source>
</reference>
<keyword evidence="1" id="KW-0732">Signal</keyword>
<evidence type="ECO:0000313" key="2">
    <source>
        <dbReference type="EMBL" id="NMM47683.1"/>
    </source>
</evidence>
<organism evidence="2 3">
    <name type="scientific">Marinigracilibium pacificum</name>
    <dbReference type="NCBI Taxonomy" id="2729599"/>
    <lineage>
        <taxon>Bacteria</taxon>
        <taxon>Pseudomonadati</taxon>
        <taxon>Bacteroidota</taxon>
        <taxon>Cytophagia</taxon>
        <taxon>Cytophagales</taxon>
        <taxon>Flammeovirgaceae</taxon>
        <taxon>Marinigracilibium</taxon>
    </lineage>
</organism>
<accession>A0A848IT89</accession>
<feature type="signal peptide" evidence="1">
    <location>
        <begin position="1"/>
        <end position="21"/>
    </location>
</feature>
<evidence type="ECO:0000313" key="3">
    <source>
        <dbReference type="Proteomes" id="UP000559010"/>
    </source>
</evidence>
<keyword evidence="3" id="KW-1185">Reference proteome</keyword>
<proteinExistence type="predicted"/>
<sequence length="204" mass="23334">MKNLMTLVILAIIISACNSTSESTQNEINEKSDSIQTKTAQLVTDPNPETIDEEINEEQIEESDCIFDQSNQTDEFLKDIDALADYSWNSKTKTATIIMDLNDTLLIKRGGCDHFGVSAEFRIQNKQIDYNDWNNVFIKVLWIAEVLNTQFLYENIKNDIVLSKIDIDGDVAYFSDELLVNNNYEIYRETGDGITTIILSYYIN</sequence>
<dbReference type="EMBL" id="JABBNU010000002">
    <property type="protein sequence ID" value="NMM47683.1"/>
    <property type="molecule type" value="Genomic_DNA"/>
</dbReference>
<evidence type="ECO:0000256" key="1">
    <source>
        <dbReference type="SAM" id="SignalP"/>
    </source>
</evidence>
<comment type="caution">
    <text evidence="2">The sequence shown here is derived from an EMBL/GenBank/DDBJ whole genome shotgun (WGS) entry which is preliminary data.</text>
</comment>
<feature type="chain" id="PRO_5032724531" description="Lipoprotein" evidence="1">
    <location>
        <begin position="22"/>
        <end position="204"/>
    </location>
</feature>
<protein>
    <recommendedName>
        <fullName evidence="4">Lipoprotein</fullName>
    </recommendedName>
</protein>
<gene>
    <name evidence="2" type="ORF">HH304_04670</name>
</gene>
<name>A0A848IT89_9BACT</name>
<dbReference type="RefSeq" id="WP_169678346.1">
    <property type="nucleotide sequence ID" value="NZ_JABBNU010000002.1"/>
</dbReference>
<dbReference type="AlphaFoldDB" id="A0A848IT89"/>